<dbReference type="PROSITE" id="PS00010">
    <property type="entry name" value="ASX_HYDROXYL"/>
    <property type="match status" value="1"/>
</dbReference>
<dbReference type="Pfam" id="PF07645">
    <property type="entry name" value="EGF_CA"/>
    <property type="match status" value="1"/>
</dbReference>
<dbReference type="OrthoDB" id="10021943at2759"/>
<keyword evidence="1" id="KW-0245">EGF-like domain</keyword>
<evidence type="ECO:0000259" key="9">
    <source>
        <dbReference type="PROSITE" id="PS51233"/>
    </source>
</evidence>
<proteinExistence type="predicted"/>
<dbReference type="NCBIfam" id="NF040941">
    <property type="entry name" value="GGGWT_bact"/>
    <property type="match status" value="1"/>
</dbReference>
<gene>
    <name evidence="11" type="primary">VWDE</name>
    <name evidence="11" type="ORF">BLAG_LOCUS25642</name>
</gene>
<dbReference type="PROSITE" id="PS51406">
    <property type="entry name" value="FIBRINOGEN_C_2"/>
    <property type="match status" value="1"/>
</dbReference>
<dbReference type="FunFam" id="2.10.25.10:FF:000001">
    <property type="entry name" value="Tenascin C"/>
    <property type="match status" value="1"/>
</dbReference>
<dbReference type="PROSITE" id="PS01187">
    <property type="entry name" value="EGF_CA"/>
    <property type="match status" value="1"/>
</dbReference>
<dbReference type="Pfam" id="PF26129">
    <property type="entry name" value="Vwde"/>
    <property type="match status" value="1"/>
</dbReference>
<dbReference type="GO" id="GO:0005509">
    <property type="term" value="F:calcium ion binding"/>
    <property type="evidence" value="ECO:0007669"/>
    <property type="project" value="InterPro"/>
</dbReference>
<keyword evidence="4" id="KW-1015">Disulfide bond</keyword>
<dbReference type="SMART" id="SM00181">
    <property type="entry name" value="EGF"/>
    <property type="match status" value="3"/>
</dbReference>
<feature type="signal peptide" evidence="8">
    <location>
        <begin position="1"/>
        <end position="20"/>
    </location>
</feature>
<dbReference type="InterPro" id="IPR000742">
    <property type="entry name" value="EGF"/>
</dbReference>
<organism evidence="11 12">
    <name type="scientific">Branchiostoma lanceolatum</name>
    <name type="common">Common lancelet</name>
    <name type="synonym">Amphioxus lanceolatum</name>
    <dbReference type="NCBI Taxonomy" id="7740"/>
    <lineage>
        <taxon>Eukaryota</taxon>
        <taxon>Metazoa</taxon>
        <taxon>Chordata</taxon>
        <taxon>Cephalochordata</taxon>
        <taxon>Leptocardii</taxon>
        <taxon>Amphioxiformes</taxon>
        <taxon>Branchiostomatidae</taxon>
        <taxon>Branchiostoma</taxon>
    </lineage>
</organism>
<evidence type="ECO:0000256" key="2">
    <source>
        <dbReference type="ARBA" id="ARBA00022729"/>
    </source>
</evidence>
<dbReference type="InterPro" id="IPR014716">
    <property type="entry name" value="Fibrinogen_a/b/g_C_1"/>
</dbReference>
<dbReference type="InterPro" id="IPR001881">
    <property type="entry name" value="EGF-like_Ca-bd_dom"/>
</dbReference>
<dbReference type="Gene3D" id="3.90.215.10">
    <property type="entry name" value="Gamma Fibrinogen, chain A, domain 1"/>
    <property type="match status" value="1"/>
</dbReference>
<keyword evidence="2 8" id="KW-0732">Signal</keyword>
<reference evidence="11" key="1">
    <citation type="submission" date="2022-01" db="EMBL/GenBank/DDBJ databases">
        <authorList>
            <person name="Braso-Vives M."/>
        </authorList>
    </citation>
    <scope>NUCLEOTIDE SEQUENCE</scope>
</reference>
<dbReference type="InterPro" id="IPR057774">
    <property type="entry name" value="D8C_UMOD/GP2/OIT3-like"/>
</dbReference>
<keyword evidence="7" id="KW-0472">Membrane</keyword>
<dbReference type="SMART" id="SM00216">
    <property type="entry name" value="VWD"/>
    <property type="match status" value="1"/>
</dbReference>
<dbReference type="Gene3D" id="2.10.25.10">
    <property type="entry name" value="Laminin"/>
    <property type="match status" value="2"/>
</dbReference>
<name>A0A8K0AJH9_BRALA</name>
<feature type="region of interest" description="Disordered" evidence="6">
    <location>
        <begin position="1371"/>
        <end position="1392"/>
    </location>
</feature>
<feature type="domain" description="Fibrinogen C-terminal" evidence="10">
    <location>
        <begin position="1001"/>
        <end position="1053"/>
    </location>
</feature>
<dbReference type="PROSITE" id="PS01186">
    <property type="entry name" value="EGF_2"/>
    <property type="match status" value="2"/>
</dbReference>
<keyword evidence="7" id="KW-1133">Transmembrane helix</keyword>
<accession>A0A8K0AJH9</accession>
<evidence type="ECO:0000256" key="7">
    <source>
        <dbReference type="SAM" id="Phobius"/>
    </source>
</evidence>
<dbReference type="InterPro" id="IPR058727">
    <property type="entry name" value="Helical_Vwde"/>
</dbReference>
<keyword evidence="7" id="KW-0812">Transmembrane</keyword>
<dbReference type="SUPFAM" id="SSF56496">
    <property type="entry name" value="Fibrinogen C-terminal domain-like"/>
    <property type="match status" value="1"/>
</dbReference>
<evidence type="ECO:0000256" key="5">
    <source>
        <dbReference type="ARBA" id="ARBA00023180"/>
    </source>
</evidence>
<dbReference type="Pfam" id="PF00094">
    <property type="entry name" value="VWD"/>
    <property type="match status" value="1"/>
</dbReference>
<keyword evidence="5" id="KW-0325">Glycoprotein</keyword>
<dbReference type="Proteomes" id="UP000838412">
    <property type="component" value="Chromosome 9"/>
</dbReference>
<feature type="domain" description="VWFD" evidence="9">
    <location>
        <begin position="435"/>
        <end position="618"/>
    </location>
</feature>
<keyword evidence="3" id="KW-0677">Repeat</keyword>
<dbReference type="InterPro" id="IPR001846">
    <property type="entry name" value="VWF_type-D"/>
</dbReference>
<evidence type="ECO:0000259" key="10">
    <source>
        <dbReference type="PROSITE" id="PS51406"/>
    </source>
</evidence>
<dbReference type="SUPFAM" id="SSF57196">
    <property type="entry name" value="EGF/Laminin"/>
    <property type="match status" value="1"/>
</dbReference>
<dbReference type="InterPro" id="IPR049883">
    <property type="entry name" value="NOTCH1_EGF-like"/>
</dbReference>
<keyword evidence="12" id="KW-1185">Reference proteome</keyword>
<dbReference type="InterPro" id="IPR018097">
    <property type="entry name" value="EGF_Ca-bd_CS"/>
</dbReference>
<evidence type="ECO:0000256" key="1">
    <source>
        <dbReference type="ARBA" id="ARBA00022536"/>
    </source>
</evidence>
<evidence type="ECO:0000313" key="11">
    <source>
        <dbReference type="EMBL" id="CAH1274704.1"/>
    </source>
</evidence>
<dbReference type="PROSITE" id="PS51233">
    <property type="entry name" value="VWFD"/>
    <property type="match status" value="1"/>
</dbReference>
<dbReference type="EMBL" id="OV696694">
    <property type="protein sequence ID" value="CAH1274704.1"/>
    <property type="molecule type" value="Genomic_DNA"/>
</dbReference>
<evidence type="ECO:0000256" key="6">
    <source>
        <dbReference type="SAM" id="MobiDB-lite"/>
    </source>
</evidence>
<dbReference type="FunFam" id="2.10.25.10:FF:000240">
    <property type="entry name" value="Vitamin K-dependent protein S"/>
    <property type="match status" value="1"/>
</dbReference>
<dbReference type="Pfam" id="PF23283">
    <property type="entry name" value="D8C_UMOD"/>
    <property type="match status" value="2"/>
</dbReference>
<dbReference type="InterPro" id="IPR036056">
    <property type="entry name" value="Fibrinogen-like_C"/>
</dbReference>
<feature type="chain" id="PRO_5035423435" evidence="8">
    <location>
        <begin position="21"/>
        <end position="1621"/>
    </location>
</feature>
<feature type="transmembrane region" description="Helical" evidence="7">
    <location>
        <begin position="1586"/>
        <end position="1610"/>
    </location>
</feature>
<evidence type="ECO:0000256" key="4">
    <source>
        <dbReference type="ARBA" id="ARBA00023157"/>
    </source>
</evidence>
<evidence type="ECO:0000256" key="8">
    <source>
        <dbReference type="SAM" id="SignalP"/>
    </source>
</evidence>
<evidence type="ECO:0000256" key="3">
    <source>
        <dbReference type="ARBA" id="ARBA00022737"/>
    </source>
</evidence>
<dbReference type="SMART" id="SM00179">
    <property type="entry name" value="EGF_CA"/>
    <property type="match status" value="1"/>
</dbReference>
<dbReference type="InterPro" id="IPR000152">
    <property type="entry name" value="EGF-type_Asp/Asn_hydroxyl_site"/>
</dbReference>
<dbReference type="PANTHER" id="PTHR36191">
    <property type="entry name" value="ENDO/EXONUCLEASE/PHOSPHATASE DOMAIN-CONTAINING PROTEIN-RELATED"/>
    <property type="match status" value="1"/>
</dbReference>
<evidence type="ECO:0000313" key="12">
    <source>
        <dbReference type="Proteomes" id="UP000838412"/>
    </source>
</evidence>
<protein>
    <submittedName>
        <fullName evidence="11">VWDE protein</fullName>
    </submittedName>
</protein>
<sequence length="1621" mass="179105">MGVFLLFVLTFEVLLGTGFAQDPCNSYLTISDPLRSTGYEVAQNAAQLCDNRMQRSWYRFDSPAGNEMPTSCVPQYHCGTTFPVWMNGQHPTIGDGVVQRELCANAQVMDPFGRQCCQWAGLTAVKKCDDGVEQFYVYFLDRLPGCYMAYCAGDRTQCPAGSTSTTGDGYSPCATHFPVFTNVDLQGPTISHDKPGHFHFKCVVTYNPDFELEKDEARFIFRWIVDTDFVGGEMEIHQETQTGRALYSKIHSDKLHGHLGKKVRCDVQSKWDHDALLSPVMTSVPYYIGIQLELNGRALRTNQEIRLAENDRTDTTVTVVSTIPITCIHNAAPGNCRLPIELVSEGNDVAVWFPFPVLNTCEVPITKEDWNPTTKRATTEYSLLAVRDMVNDGDNRFLLKFNSFDPIFMTTPNHGLWRGYQIPPLRIRTEDKPTASCSSTGDPHFKGTDRKVSYHRYDIGTYVMFKSTVRAFEVQSRLWPCGTVSCNCGVAVRENNDVIIIDICRGPSGRASPELTIKTPHPLAEGTRITRTGGSSSSTFNIFFPSGSKVTVGAHLSHMSITIHVPSDDFQNCEGLCGNFDLDDQNDFQKPDGTFHPNNDNVPDAFFESWKLNLGQTFWEIAPDPFPFPDPEYCTCIGDAINPNPNQNVIECGQEVRAARFGFGVLSGTDITETMNQRKRRKRDTTYHDEDDDDTGYDFSFPDFIPIIPDWPTPSGITEQLAEDFCKQVLRNSTMSIFCEDQANVDIFSTLSQCVEDIKVSDDTEWATAALSAMEDVCTTAVLTNVSMHETSENGTSVPPQALVEKLCLNQCSFKGTCVNGECVCNDGWIGKDCGVSANTGPNVWDLKRGGLCDIRQRPCEKVNVRGIGLIESENLTCRASEAKFANGTWTTTGVSYQTFATFESFVEVACYLPPAKIQSADDGIPSYGLYISISNEGVYFSDELLLIIYDSVCQECVEGGPCSLKADSCLIGGHCFAEDDTNPEDWCEKCLSNKNTSDWSGREELPFSCNDKYQRMVNNGDSPNDGVYMINIDGQPTPVYCDMSRDGGGWTLLVTSVSMAGWNKVNILSRNEVNPTKYADYSILGKADRIKANGIPTGIVQYRLEADSPSRWGGVWEVPPDYSFTHNMNDQNNVTLVSKFDDWDYGPRSIGQRMPWIVEDPTLPAVLTTAERPDQDWYGTIVGSDLGLAAYQGFKAPWIQNLIESPSAIWYWIRELQATTQSPDPCDSQQHTVLNEPLRSVGHVYQANQAPICDRNLVYGWYRFDSPAGNEIPLTCPPANRCGTHTTVWLNLTSNPSANDGVVLTNGCAHFVAPGVTDDCCAWRTNVAVKNCSDYLVYALGHTRHQCAYAFCAGTEVRCPVGYQSPNLDFTPDCEEPTPTPPSPDPCDSQQHTVLNEPLRSVGHVYQANQAPICDRNLVYGWYRFDSPAGNEIPLTCPPANRCGTHTTVWLNLTSNPSANDGVVLTNGCAHFVSPGVTDDCCAWRTNVAVKNCSDYLVYALGHTRYQCAYAFCAGTEIPCPSGYGSPNYNFTPGCEDKDECSTGTSGCSQLCSNTDGSYFCSCQDGYELDLDKHKCTVVYTLPSWTIALLAVAGVGAAIAAIVGVVCCLKREKKKLTTSF</sequence>
<dbReference type="PANTHER" id="PTHR36191:SF4">
    <property type="entry name" value="VWFD DOMAIN-CONTAINING PROTEIN"/>
    <property type="match status" value="1"/>
</dbReference>
<dbReference type="InterPro" id="IPR002181">
    <property type="entry name" value="Fibrinogen_a/b/g_C_dom"/>
</dbReference>